<dbReference type="EMBL" id="LEOY01000002">
    <property type="protein sequence ID" value="RBR31752.1"/>
    <property type="molecule type" value="Genomic_DNA"/>
</dbReference>
<sequence>MSDVIIQTVLLIFIRVFSFIVVAPFFSQRGFPILAKIVVSFAITTGVLPTVPTLGQSYDLFVLGLFCVKETLLGLALGYICQLIFAGFEIAGHLIDFQVGFSMAQAYDSQFQIMMSQFGKIYYWMGTALMFITNLHLMMLQGLINSFKIVGLTQATLGGNGVDGLTHLVSMTIEMGFNLAAPLVLSALLIDIVLGVISRSIPQINVLVMGLSVKSIFTFIVFMLLLPNLVSFLLKQIPNMIIYMREFLNTMK</sequence>
<evidence type="ECO:0000256" key="3">
    <source>
        <dbReference type="ARBA" id="ARBA00022475"/>
    </source>
</evidence>
<evidence type="ECO:0000313" key="8">
    <source>
        <dbReference type="EMBL" id="RBR31752.1"/>
    </source>
</evidence>
<comment type="caution">
    <text evidence="8">The sequence shown here is derived from an EMBL/GenBank/DDBJ whole genome shotgun (WGS) entry which is preliminary data.</text>
</comment>
<name>A0A366SIS7_9ENTE</name>
<keyword evidence="6 7" id="KW-0472">Membrane</keyword>
<comment type="subcellular location">
    <subcellularLocation>
        <location evidence="1">Cell membrane</location>
        <topology evidence="1">Multi-pass membrane protein</topology>
    </subcellularLocation>
</comment>
<dbReference type="GO" id="GO:0005886">
    <property type="term" value="C:plasma membrane"/>
    <property type="evidence" value="ECO:0007669"/>
    <property type="project" value="UniProtKB-SubCell"/>
</dbReference>
<comment type="similarity">
    <text evidence="2">Belongs to the FliR/MopE/SpaR family.</text>
</comment>
<feature type="transmembrane region" description="Helical" evidence="7">
    <location>
        <begin position="121"/>
        <end position="144"/>
    </location>
</feature>
<protein>
    <submittedName>
        <fullName evidence="8">Flagellar biosynthetic protein FliR</fullName>
    </submittedName>
</protein>
<accession>A0A366SIS7</accession>
<evidence type="ECO:0000256" key="6">
    <source>
        <dbReference type="ARBA" id="ARBA00023136"/>
    </source>
</evidence>
<dbReference type="RefSeq" id="WP_113783602.1">
    <property type="nucleotide sequence ID" value="NZ_KZ845739.1"/>
</dbReference>
<dbReference type="AlphaFoldDB" id="A0A366SIS7"/>
<dbReference type="InterPro" id="IPR002010">
    <property type="entry name" value="T3SS_IM_R"/>
</dbReference>
<keyword evidence="3" id="KW-1003">Cell membrane</keyword>
<keyword evidence="5 7" id="KW-1133">Transmembrane helix</keyword>
<feature type="transmembrane region" description="Helical" evidence="7">
    <location>
        <begin position="6"/>
        <end position="26"/>
    </location>
</feature>
<proteinExistence type="inferred from homology"/>
<keyword evidence="8" id="KW-0282">Flagellum</keyword>
<dbReference type="Proteomes" id="UP000252800">
    <property type="component" value="Unassembled WGS sequence"/>
</dbReference>
<evidence type="ECO:0000256" key="2">
    <source>
        <dbReference type="ARBA" id="ARBA00009772"/>
    </source>
</evidence>
<organism evidence="8 9">
    <name type="scientific">Enterococcus cecorum</name>
    <dbReference type="NCBI Taxonomy" id="44008"/>
    <lineage>
        <taxon>Bacteria</taxon>
        <taxon>Bacillati</taxon>
        <taxon>Bacillota</taxon>
        <taxon>Bacilli</taxon>
        <taxon>Lactobacillales</taxon>
        <taxon>Enterococcaceae</taxon>
        <taxon>Enterococcus</taxon>
    </lineage>
</organism>
<evidence type="ECO:0000256" key="5">
    <source>
        <dbReference type="ARBA" id="ARBA00022989"/>
    </source>
</evidence>
<dbReference type="Pfam" id="PF01311">
    <property type="entry name" value="Bac_export_1"/>
    <property type="match status" value="1"/>
</dbReference>
<keyword evidence="8" id="KW-0969">Cilium</keyword>
<reference evidence="8 9" key="1">
    <citation type="submission" date="2015-06" db="EMBL/GenBank/DDBJ databases">
        <title>The Genome Sequence of Enterococcus cecorum 170AEA1.</title>
        <authorList>
            <consortium name="The Broad Institute Genomics Platform"/>
            <consortium name="The Broad Institute Genome Sequencing Center for Infectious Disease"/>
            <person name="Earl A.M."/>
            <person name="Van Tyne D."/>
            <person name="Lebreton F."/>
            <person name="Saavedra J.T."/>
            <person name="Gilmore M.S."/>
            <person name="Manson McGuire A."/>
            <person name="Clock S."/>
            <person name="Crupain M."/>
            <person name="Rangan U."/>
            <person name="Young S."/>
            <person name="Abouelleil A."/>
            <person name="Cao P."/>
            <person name="Chapman S.B."/>
            <person name="Griggs A."/>
            <person name="Priest M."/>
            <person name="Shea T."/>
            <person name="Wortman J."/>
            <person name="Nusbaum C."/>
            <person name="Birren B."/>
        </authorList>
    </citation>
    <scope>NUCLEOTIDE SEQUENCE [LARGE SCALE GENOMIC DNA]</scope>
    <source>
        <strain evidence="8 9">170AEA1</strain>
    </source>
</reference>
<dbReference type="PANTHER" id="PTHR30065">
    <property type="entry name" value="FLAGELLAR BIOSYNTHETIC PROTEIN FLIR"/>
    <property type="match status" value="1"/>
</dbReference>
<dbReference type="PANTHER" id="PTHR30065:SF1">
    <property type="entry name" value="SURFACE PRESENTATION OF ANTIGENS PROTEIN SPAR"/>
    <property type="match status" value="1"/>
</dbReference>
<evidence type="ECO:0000256" key="1">
    <source>
        <dbReference type="ARBA" id="ARBA00004651"/>
    </source>
</evidence>
<evidence type="ECO:0000313" key="9">
    <source>
        <dbReference type="Proteomes" id="UP000252800"/>
    </source>
</evidence>
<gene>
    <name evidence="8" type="ORF">EB18_00175</name>
</gene>
<feature type="transmembrane region" description="Helical" evidence="7">
    <location>
        <begin position="175"/>
        <end position="197"/>
    </location>
</feature>
<feature type="transmembrane region" description="Helical" evidence="7">
    <location>
        <begin position="72"/>
        <end position="95"/>
    </location>
</feature>
<dbReference type="GO" id="GO:0006605">
    <property type="term" value="P:protein targeting"/>
    <property type="evidence" value="ECO:0007669"/>
    <property type="project" value="InterPro"/>
</dbReference>
<keyword evidence="4 7" id="KW-0812">Transmembrane</keyword>
<feature type="transmembrane region" description="Helical" evidence="7">
    <location>
        <begin position="33"/>
        <end position="52"/>
    </location>
</feature>
<keyword evidence="8" id="KW-0966">Cell projection</keyword>
<feature type="transmembrane region" description="Helical" evidence="7">
    <location>
        <begin position="204"/>
        <end position="226"/>
    </location>
</feature>
<evidence type="ECO:0000256" key="7">
    <source>
        <dbReference type="SAM" id="Phobius"/>
    </source>
</evidence>
<evidence type="ECO:0000256" key="4">
    <source>
        <dbReference type="ARBA" id="ARBA00022692"/>
    </source>
</evidence>
<dbReference type="PRINTS" id="PR00953">
    <property type="entry name" value="TYPE3IMRPROT"/>
</dbReference>